<dbReference type="Gene3D" id="3.30.160.150">
    <property type="entry name" value="Lipoprotein like domain"/>
    <property type="match status" value="1"/>
</dbReference>
<dbReference type="KEGG" id="hmr:Hipma_1166"/>
<keyword evidence="2" id="KW-1185">Reference proteome</keyword>
<accession>F2LWL9</accession>
<evidence type="ECO:0000313" key="1">
    <source>
        <dbReference type="EMBL" id="AEA34128.1"/>
    </source>
</evidence>
<dbReference type="HOGENOM" id="CLU_114082_0_0_7"/>
<dbReference type="eggNOG" id="ENOG5033NIJ">
    <property type="taxonomic scope" value="Bacteria"/>
</dbReference>
<reference evidence="2" key="2">
    <citation type="submission" date="2011-03" db="EMBL/GenBank/DDBJ databases">
        <title>The complete genome of Hippea maritima DSM 10411.</title>
        <authorList>
            <consortium name="US DOE Joint Genome Institute (JGI-PGF)"/>
            <person name="Lucas S."/>
            <person name="Copeland A."/>
            <person name="Lapidus A."/>
            <person name="Bruce D."/>
            <person name="Goodwin L."/>
            <person name="Pitluck S."/>
            <person name="Peters L."/>
            <person name="Kyrpides N."/>
            <person name="Mavromatis K."/>
            <person name="Pagani I."/>
            <person name="Ivanova N."/>
            <person name="Mikhailova N."/>
            <person name="Lu M."/>
            <person name="Detter J.C."/>
            <person name="Tapia R."/>
            <person name="Han C."/>
            <person name="Land M."/>
            <person name="Hauser L."/>
            <person name="Markowitz V."/>
            <person name="Cheng J.-F."/>
            <person name="Hugenholtz P."/>
            <person name="Woyke T."/>
            <person name="Wu D."/>
            <person name="Spring S."/>
            <person name="Schroeder M."/>
            <person name="Brambilla E."/>
            <person name="Klenk H.-P."/>
            <person name="Eisen J.A."/>
        </authorList>
    </citation>
    <scope>NUCLEOTIDE SEQUENCE [LARGE SCALE GENOMIC DNA]</scope>
    <source>
        <strain evidence="2">ATCC 700847 / DSM 10411 / MH2</strain>
    </source>
</reference>
<organism evidence="1 2">
    <name type="scientific">Hippea maritima (strain ATCC 700847 / DSM 10411 / MH2)</name>
    <dbReference type="NCBI Taxonomy" id="760142"/>
    <lineage>
        <taxon>Bacteria</taxon>
        <taxon>Pseudomonadati</taxon>
        <taxon>Campylobacterota</taxon>
        <taxon>Desulfurellia</taxon>
        <taxon>Desulfurellales</taxon>
        <taxon>Hippeaceae</taxon>
        <taxon>Hippea</taxon>
    </lineage>
</organism>
<dbReference type="GO" id="GO:0019867">
    <property type="term" value="C:outer membrane"/>
    <property type="evidence" value="ECO:0007669"/>
    <property type="project" value="InterPro"/>
</dbReference>
<dbReference type="STRING" id="760142.Hipma_1166"/>
<dbReference type="GO" id="GO:0043165">
    <property type="term" value="P:Gram-negative-bacterium-type cell outer membrane assembly"/>
    <property type="evidence" value="ECO:0007669"/>
    <property type="project" value="InterPro"/>
</dbReference>
<dbReference type="AlphaFoldDB" id="F2LWL9"/>
<dbReference type="RefSeq" id="WP_013682165.1">
    <property type="nucleotide sequence ID" value="NC_015318.1"/>
</dbReference>
<gene>
    <name evidence="1" type="ordered locus">Hipma_1166</name>
</gene>
<sequence>MRKIALFAILLFVYGCAYSFVGQNSSMVGNIKKVYVEDVVNRTNEPNLQVYLRGDLISTLDLDSRVSVIGRKDEAEGLLKVSIVKYDVEPISYSNSGLASRYRCSIVASVNLLNSDGKAFIKNREVESYRDFNAESSVDATEKARNNISKDVLKDLADKIKELLFVDF</sequence>
<proteinExistence type="predicted"/>
<dbReference type="InParanoid" id="F2LWL9"/>
<dbReference type="OrthoDB" id="5512148at2"/>
<protein>
    <recommendedName>
        <fullName evidence="3">Lipoprotein</fullName>
    </recommendedName>
</protein>
<dbReference type="InterPro" id="IPR007485">
    <property type="entry name" value="LPS_assembly_LptE"/>
</dbReference>
<dbReference type="Proteomes" id="UP000008139">
    <property type="component" value="Chromosome"/>
</dbReference>
<dbReference type="Pfam" id="PF04390">
    <property type="entry name" value="LptE"/>
    <property type="match status" value="1"/>
</dbReference>
<evidence type="ECO:0000313" key="2">
    <source>
        <dbReference type="Proteomes" id="UP000008139"/>
    </source>
</evidence>
<name>F2LWL9_HIPMA</name>
<dbReference type="EMBL" id="CP002606">
    <property type="protein sequence ID" value="AEA34128.1"/>
    <property type="molecule type" value="Genomic_DNA"/>
</dbReference>
<dbReference type="PROSITE" id="PS51257">
    <property type="entry name" value="PROKAR_LIPOPROTEIN"/>
    <property type="match status" value="1"/>
</dbReference>
<reference evidence="1 2" key="1">
    <citation type="journal article" date="2011" name="Stand. Genomic Sci.">
        <title>Complete genome sequence of the thermophilic sulfur-reducer Hippea maritima type strain (MH(2)).</title>
        <authorList>
            <person name="Huntemann M."/>
            <person name="Lu M."/>
            <person name="Nolan M."/>
            <person name="Lapidus A."/>
            <person name="Lucas S."/>
            <person name="Hammon N."/>
            <person name="Deshpande S."/>
            <person name="Cheng J.F."/>
            <person name="Tapia R."/>
            <person name="Han C."/>
            <person name="Goodwin L."/>
            <person name="Pitluck S."/>
            <person name="Liolios K."/>
            <person name="Pagani I."/>
            <person name="Ivanova N."/>
            <person name="Ovchinikova G."/>
            <person name="Pati A."/>
            <person name="Chen A."/>
            <person name="Palaniappan K."/>
            <person name="Land M."/>
            <person name="Hauser L."/>
            <person name="Jeffries C.D."/>
            <person name="Detter J.C."/>
            <person name="Brambilla E.M."/>
            <person name="Rohde M."/>
            <person name="Spring S."/>
            <person name="Goker M."/>
            <person name="Woyke T."/>
            <person name="Bristow J."/>
            <person name="Eisen J.A."/>
            <person name="Markowitz V."/>
            <person name="Hugenholtz P."/>
            <person name="Kyrpides N.C."/>
            <person name="Klenk H.P."/>
            <person name="Mavromatis K."/>
        </authorList>
    </citation>
    <scope>NUCLEOTIDE SEQUENCE [LARGE SCALE GENOMIC DNA]</scope>
    <source>
        <strain evidence="2">ATCC 700847 / DSM 10411 / MH2</strain>
    </source>
</reference>
<evidence type="ECO:0008006" key="3">
    <source>
        <dbReference type="Google" id="ProtNLM"/>
    </source>
</evidence>